<dbReference type="GO" id="GO:0009423">
    <property type="term" value="P:chorismate biosynthetic process"/>
    <property type="evidence" value="ECO:0007669"/>
    <property type="project" value="UniProtKB-UniRule"/>
</dbReference>
<dbReference type="InterPro" id="IPR006151">
    <property type="entry name" value="Shikm_DH/Glu-tRNA_Rdtase"/>
</dbReference>
<organism evidence="12 13">
    <name type="scientific">Pseudohongiella spirulinae</name>
    <dbReference type="NCBI Taxonomy" id="1249552"/>
    <lineage>
        <taxon>Bacteria</taxon>
        <taxon>Pseudomonadati</taxon>
        <taxon>Pseudomonadota</taxon>
        <taxon>Gammaproteobacteria</taxon>
        <taxon>Pseudomonadales</taxon>
        <taxon>Pseudohongiellaceae</taxon>
        <taxon>Pseudohongiella</taxon>
    </lineage>
</organism>
<keyword evidence="5 8" id="KW-0560">Oxidoreductase</keyword>
<feature type="binding site" evidence="8">
    <location>
        <position position="106"/>
    </location>
    <ligand>
        <name>shikimate</name>
        <dbReference type="ChEBI" id="CHEBI:36208"/>
    </ligand>
</feature>
<comment type="similarity">
    <text evidence="8">Belongs to the shikimate dehydrogenase family.</text>
</comment>
<dbReference type="Pfam" id="PF18317">
    <property type="entry name" value="SDH_C"/>
    <property type="match status" value="1"/>
</dbReference>
<keyword evidence="13" id="KW-1185">Reference proteome</keyword>
<dbReference type="PATRIC" id="fig|1249552.3.peg.18"/>
<evidence type="ECO:0000256" key="3">
    <source>
        <dbReference type="ARBA" id="ARBA00022605"/>
    </source>
</evidence>
<dbReference type="GO" id="GO:0050661">
    <property type="term" value="F:NADP binding"/>
    <property type="evidence" value="ECO:0007669"/>
    <property type="project" value="InterPro"/>
</dbReference>
<evidence type="ECO:0000256" key="7">
    <source>
        <dbReference type="ARBA" id="ARBA00049442"/>
    </source>
</evidence>
<evidence type="ECO:0000313" key="12">
    <source>
        <dbReference type="EMBL" id="ALO44716.1"/>
    </source>
</evidence>
<feature type="domain" description="Quinate/shikimate 5-dehydrogenase/glutamyl-tRNA reductase" evidence="9">
    <location>
        <begin position="119"/>
        <end position="185"/>
    </location>
</feature>
<reference evidence="12 13" key="1">
    <citation type="submission" date="2015-11" db="EMBL/GenBank/DDBJ databases">
        <authorList>
            <person name="Zhang Y."/>
            <person name="Guo Z."/>
        </authorList>
    </citation>
    <scope>NUCLEOTIDE SEQUENCE [LARGE SCALE GENOMIC DNA]</scope>
    <source>
        <strain evidence="12 13">KCTC 32221</strain>
    </source>
</reference>
<feature type="binding site" evidence="8">
    <location>
        <position position="223"/>
    </location>
    <ligand>
        <name>shikimate</name>
        <dbReference type="ChEBI" id="CHEBI:36208"/>
    </ligand>
</feature>
<feature type="domain" description="Shikimate dehydrogenase substrate binding N-terminal" evidence="10">
    <location>
        <begin position="10"/>
        <end position="92"/>
    </location>
</feature>
<dbReference type="SUPFAM" id="SSF51735">
    <property type="entry name" value="NAD(P)-binding Rossmann-fold domains"/>
    <property type="match status" value="1"/>
</dbReference>
<feature type="domain" description="SDH C-terminal" evidence="11">
    <location>
        <begin position="245"/>
        <end position="275"/>
    </location>
</feature>
<dbReference type="Gene3D" id="3.40.50.10860">
    <property type="entry name" value="Leucine Dehydrogenase, chain A, domain 1"/>
    <property type="match status" value="1"/>
</dbReference>
<evidence type="ECO:0000259" key="11">
    <source>
        <dbReference type="Pfam" id="PF18317"/>
    </source>
</evidence>
<accession>A0A0S2K8N5</accession>
<dbReference type="PANTHER" id="PTHR21089:SF1">
    <property type="entry name" value="BIFUNCTIONAL 3-DEHYDROQUINATE DEHYDRATASE_SHIKIMATE DEHYDROGENASE, CHLOROPLASTIC"/>
    <property type="match status" value="1"/>
</dbReference>
<dbReference type="GO" id="GO:0004764">
    <property type="term" value="F:shikimate 3-dehydrogenase (NADP+) activity"/>
    <property type="evidence" value="ECO:0007669"/>
    <property type="project" value="UniProtKB-UniRule"/>
</dbReference>
<evidence type="ECO:0000313" key="13">
    <source>
        <dbReference type="Proteomes" id="UP000065641"/>
    </source>
</evidence>
<dbReference type="OrthoDB" id="9776868at2"/>
<feature type="binding site" evidence="8">
    <location>
        <position position="65"/>
    </location>
    <ligand>
        <name>shikimate</name>
        <dbReference type="ChEBI" id="CHEBI:36208"/>
    </ligand>
</feature>
<dbReference type="GO" id="GO:0009073">
    <property type="term" value="P:aromatic amino acid family biosynthetic process"/>
    <property type="evidence" value="ECO:0007669"/>
    <property type="project" value="UniProtKB-KW"/>
</dbReference>
<dbReference type="AlphaFoldDB" id="A0A0S2K8N5"/>
<feature type="binding site" evidence="8">
    <location>
        <begin position="155"/>
        <end position="160"/>
    </location>
    <ligand>
        <name>NADP(+)</name>
        <dbReference type="ChEBI" id="CHEBI:58349"/>
    </ligand>
</feature>
<proteinExistence type="inferred from homology"/>
<feature type="binding site" evidence="8">
    <location>
        <position position="252"/>
    </location>
    <ligand>
        <name>shikimate</name>
        <dbReference type="ChEBI" id="CHEBI:36208"/>
    </ligand>
</feature>
<dbReference type="InterPro" id="IPR022893">
    <property type="entry name" value="Shikimate_DH_fam"/>
</dbReference>
<evidence type="ECO:0000256" key="5">
    <source>
        <dbReference type="ARBA" id="ARBA00023002"/>
    </source>
</evidence>
<comment type="function">
    <text evidence="8">Involved in the biosynthesis of the chorismate, which leads to the biosynthesis of aromatic amino acids. Catalyzes the reversible NADPH linked reduction of 3-dehydroshikimate (DHSA) to yield shikimate (SA).</text>
</comment>
<sequence length="280" mass="30069">MTLTPDRYAVTGYPVTHSKSPMIHALFAKQTGQSMVYERLELAPEDFPDGVNDFFAAGGKGLNVTVPHKESAWQLAQWRTPNAELAGAVNTLYMLDDGRLAGDNTDGTGLVRDLEINHASSLKGSNILILGAGGAVRGVIPRLIDAGPESLTVVNRTLARAQALAQHFADLMPVRVLSYEQLSTSGFSPDWIINGSSSGLQGEMPPLPDSLIRPQTGCYDMVYAPGGTVFQHWAQERGAALALDGSGMLVEQAAESFRIWRGVMPRTAPVIKALQAELAR</sequence>
<evidence type="ECO:0000256" key="1">
    <source>
        <dbReference type="ARBA" id="ARBA00004871"/>
    </source>
</evidence>
<dbReference type="Pfam" id="PF08501">
    <property type="entry name" value="Shikimate_dh_N"/>
    <property type="match status" value="1"/>
</dbReference>
<dbReference type="EC" id="1.1.1.25" evidence="2 8"/>
<evidence type="ECO:0000256" key="6">
    <source>
        <dbReference type="ARBA" id="ARBA00023141"/>
    </source>
</evidence>
<dbReference type="NCBIfam" id="NF001310">
    <property type="entry name" value="PRK00258.1-2"/>
    <property type="match status" value="1"/>
</dbReference>
<dbReference type="UniPathway" id="UPA00053">
    <property type="reaction ID" value="UER00087"/>
</dbReference>
<keyword evidence="3 8" id="KW-0028">Amino-acid biosynthesis</keyword>
<comment type="pathway">
    <text evidence="1 8">Metabolic intermediate biosynthesis; chorismate biosynthesis; chorismate from D-erythrose 4-phosphate and phosphoenolpyruvate: step 4/7.</text>
</comment>
<dbReference type="EMBL" id="CP013189">
    <property type="protein sequence ID" value="ALO44716.1"/>
    <property type="molecule type" value="Genomic_DNA"/>
</dbReference>
<dbReference type="KEGG" id="pspi:PS2015_18"/>
<dbReference type="InterPro" id="IPR046346">
    <property type="entry name" value="Aminoacid_DH-like_N_sf"/>
</dbReference>
<evidence type="ECO:0000256" key="2">
    <source>
        <dbReference type="ARBA" id="ARBA00012962"/>
    </source>
</evidence>
<keyword evidence="4 8" id="KW-0521">NADP</keyword>
<dbReference type="STRING" id="1249552.PS2015_18"/>
<name>A0A0S2K8N5_9GAMM</name>
<feature type="binding site" evidence="8">
    <location>
        <position position="245"/>
    </location>
    <ligand>
        <name>NADP(+)</name>
        <dbReference type="ChEBI" id="CHEBI:58349"/>
    </ligand>
</feature>
<dbReference type="Gene3D" id="3.40.50.720">
    <property type="entry name" value="NAD(P)-binding Rossmann-like Domain"/>
    <property type="match status" value="1"/>
</dbReference>
<feature type="binding site" evidence="8">
    <location>
        <position position="221"/>
    </location>
    <ligand>
        <name>NADP(+)</name>
        <dbReference type="ChEBI" id="CHEBI:58349"/>
    </ligand>
</feature>
<dbReference type="Pfam" id="PF01488">
    <property type="entry name" value="Shikimate_DH"/>
    <property type="match status" value="1"/>
</dbReference>
<dbReference type="PANTHER" id="PTHR21089">
    <property type="entry name" value="SHIKIMATE DEHYDROGENASE"/>
    <property type="match status" value="1"/>
</dbReference>
<feature type="active site" description="Proton acceptor" evidence="8">
    <location>
        <position position="69"/>
    </location>
</feature>
<comment type="caution">
    <text evidence="8">Lacks conserved residue(s) required for the propagation of feature annotation.</text>
</comment>
<dbReference type="Proteomes" id="UP000065641">
    <property type="component" value="Chromosome"/>
</dbReference>
<dbReference type="HAMAP" id="MF_00222">
    <property type="entry name" value="Shikimate_DH_AroE"/>
    <property type="match status" value="1"/>
</dbReference>
<dbReference type="InterPro" id="IPR011342">
    <property type="entry name" value="Shikimate_DH"/>
</dbReference>
<comment type="catalytic activity">
    <reaction evidence="7 8">
        <text>shikimate + NADP(+) = 3-dehydroshikimate + NADPH + H(+)</text>
        <dbReference type="Rhea" id="RHEA:17737"/>
        <dbReference type="ChEBI" id="CHEBI:15378"/>
        <dbReference type="ChEBI" id="CHEBI:16630"/>
        <dbReference type="ChEBI" id="CHEBI:36208"/>
        <dbReference type="ChEBI" id="CHEBI:57783"/>
        <dbReference type="ChEBI" id="CHEBI:58349"/>
        <dbReference type="EC" id="1.1.1.25"/>
    </reaction>
</comment>
<dbReference type="GO" id="GO:0005829">
    <property type="term" value="C:cytosol"/>
    <property type="evidence" value="ECO:0007669"/>
    <property type="project" value="TreeGrafter"/>
</dbReference>
<protein>
    <recommendedName>
        <fullName evidence="2 8">Shikimate dehydrogenase (NADP(+))</fullName>
        <shortName evidence="8">SDH</shortName>
        <ecNumber evidence="2 8">1.1.1.25</ecNumber>
    </recommendedName>
</protein>
<evidence type="ECO:0000256" key="4">
    <source>
        <dbReference type="ARBA" id="ARBA00022857"/>
    </source>
</evidence>
<dbReference type="RefSeq" id="WP_058020252.1">
    <property type="nucleotide sequence ID" value="NZ_CP013189.1"/>
</dbReference>
<dbReference type="GO" id="GO:0008652">
    <property type="term" value="P:amino acid biosynthetic process"/>
    <property type="evidence" value="ECO:0007669"/>
    <property type="project" value="UniProtKB-KW"/>
</dbReference>
<feature type="binding site" evidence="8">
    <location>
        <position position="90"/>
    </location>
    <ligand>
        <name>shikimate</name>
        <dbReference type="ChEBI" id="CHEBI:36208"/>
    </ligand>
</feature>
<dbReference type="SUPFAM" id="SSF53223">
    <property type="entry name" value="Aminoacid dehydrogenase-like, N-terminal domain"/>
    <property type="match status" value="1"/>
</dbReference>
<dbReference type="InterPro" id="IPR036291">
    <property type="entry name" value="NAD(P)-bd_dom_sf"/>
</dbReference>
<evidence type="ECO:0000256" key="8">
    <source>
        <dbReference type="HAMAP-Rule" id="MF_00222"/>
    </source>
</evidence>
<dbReference type="CDD" id="cd01065">
    <property type="entry name" value="NAD_bind_Shikimate_DH"/>
    <property type="match status" value="1"/>
</dbReference>
<comment type="subunit">
    <text evidence="8">Homodimer.</text>
</comment>
<gene>
    <name evidence="8" type="primary">aroE</name>
    <name evidence="12" type="ORF">PS2015_18</name>
</gene>
<evidence type="ECO:0000259" key="10">
    <source>
        <dbReference type="Pfam" id="PF08501"/>
    </source>
</evidence>
<feature type="binding site" evidence="8">
    <location>
        <begin position="18"/>
        <end position="20"/>
    </location>
    <ligand>
        <name>shikimate</name>
        <dbReference type="ChEBI" id="CHEBI:36208"/>
    </ligand>
</feature>
<keyword evidence="6 8" id="KW-0057">Aromatic amino acid biosynthesis</keyword>
<dbReference type="FunFam" id="3.40.50.10860:FF:000006">
    <property type="entry name" value="Shikimate dehydrogenase (NADP(+))"/>
    <property type="match status" value="1"/>
</dbReference>
<evidence type="ECO:0000259" key="9">
    <source>
        <dbReference type="Pfam" id="PF01488"/>
    </source>
</evidence>
<dbReference type="InterPro" id="IPR013708">
    <property type="entry name" value="Shikimate_DH-bd_N"/>
</dbReference>
<feature type="binding site" evidence="8">
    <location>
        <begin position="131"/>
        <end position="135"/>
    </location>
    <ligand>
        <name>NADP(+)</name>
        <dbReference type="ChEBI" id="CHEBI:58349"/>
    </ligand>
</feature>
<dbReference type="InterPro" id="IPR041121">
    <property type="entry name" value="SDH_C"/>
</dbReference>
<dbReference type="NCBIfam" id="TIGR00507">
    <property type="entry name" value="aroE"/>
    <property type="match status" value="1"/>
</dbReference>
<dbReference type="GO" id="GO:0019632">
    <property type="term" value="P:shikimate metabolic process"/>
    <property type="evidence" value="ECO:0007669"/>
    <property type="project" value="InterPro"/>
</dbReference>